<gene>
    <name evidence="2" type="ORF">STVIR_7550</name>
</gene>
<feature type="region of interest" description="Disordered" evidence="1">
    <location>
        <begin position="27"/>
        <end position="47"/>
    </location>
</feature>
<comment type="caution">
    <text evidence="2">The sequence shown here is derived from an EMBL/GenBank/DDBJ whole genome shotgun (WGS) entry which is preliminary data.</text>
</comment>
<dbReference type="AlphaFoldDB" id="L8P8A2"/>
<evidence type="ECO:0000313" key="2">
    <source>
        <dbReference type="EMBL" id="ELS51532.1"/>
    </source>
</evidence>
<sequence length="47" mass="5132">MVVSLIGRLPDTAGDFDLYADQTYWGSSRESGQRAADWTQGDGLRPA</sequence>
<evidence type="ECO:0000313" key="3">
    <source>
        <dbReference type="Proteomes" id="UP000011205"/>
    </source>
</evidence>
<dbReference type="PATRIC" id="fig|1160705.3.peg.7461"/>
<accession>L8P8A2</accession>
<evidence type="ECO:0000256" key="1">
    <source>
        <dbReference type="SAM" id="MobiDB-lite"/>
    </source>
</evidence>
<name>L8P8A2_STRVR</name>
<protein>
    <submittedName>
        <fullName evidence="2">Uncharacterized protein</fullName>
    </submittedName>
</protein>
<organism evidence="2 3">
    <name type="scientific">Streptomyces viridochromogenes Tue57</name>
    <dbReference type="NCBI Taxonomy" id="1160705"/>
    <lineage>
        <taxon>Bacteria</taxon>
        <taxon>Bacillati</taxon>
        <taxon>Actinomycetota</taxon>
        <taxon>Actinomycetes</taxon>
        <taxon>Kitasatosporales</taxon>
        <taxon>Streptomycetaceae</taxon>
        <taxon>Streptomyces</taxon>
    </lineage>
</organism>
<dbReference type="EMBL" id="AMLP01000231">
    <property type="protein sequence ID" value="ELS51532.1"/>
    <property type="molecule type" value="Genomic_DNA"/>
</dbReference>
<dbReference type="Proteomes" id="UP000011205">
    <property type="component" value="Unassembled WGS sequence"/>
</dbReference>
<reference evidence="2 3" key="1">
    <citation type="journal article" date="2013" name="Genome Announc.">
        <title>Draft Genome Sequence of Streptomyces viridochromogenes Strain Tu57, Producer of Avilamycin.</title>
        <authorList>
            <person name="Gruning B.A."/>
            <person name="Erxleben A."/>
            <person name="Hahnlein A."/>
            <person name="Gunther S."/>
        </authorList>
    </citation>
    <scope>NUCLEOTIDE SEQUENCE [LARGE SCALE GENOMIC DNA]</scope>
    <source>
        <strain evidence="2 3">Tue57</strain>
    </source>
</reference>
<proteinExistence type="predicted"/>